<dbReference type="InterPro" id="IPR052729">
    <property type="entry name" value="Acyl/Acetyltrans_Enzymes"/>
</dbReference>
<name>A0ABW4UHR2_9HYPH</name>
<gene>
    <name evidence="2" type="ORF">ACFSOZ_25045</name>
</gene>
<evidence type="ECO:0000313" key="2">
    <source>
        <dbReference type="EMBL" id="MFD1985717.1"/>
    </source>
</evidence>
<dbReference type="PANTHER" id="PTHR47237">
    <property type="entry name" value="SLL0310 PROTEIN"/>
    <property type="match status" value="1"/>
</dbReference>
<proteinExistence type="predicted"/>
<protein>
    <submittedName>
        <fullName evidence="2">GNAT family N-acetyltransferase</fullName>
        <ecNumber evidence="2">2.3.1.-</ecNumber>
    </submittedName>
</protein>
<dbReference type="EC" id="2.3.1.-" evidence="2"/>
<dbReference type="Pfam" id="PF18014">
    <property type="entry name" value="Acetyltransf_18"/>
    <property type="match status" value="1"/>
</dbReference>
<evidence type="ECO:0000313" key="3">
    <source>
        <dbReference type="Proteomes" id="UP001597405"/>
    </source>
</evidence>
<dbReference type="InterPro" id="IPR016181">
    <property type="entry name" value="Acyl_CoA_acyltransferase"/>
</dbReference>
<keyword evidence="2" id="KW-0012">Acyltransferase</keyword>
<dbReference type="InterPro" id="IPR000182">
    <property type="entry name" value="GNAT_dom"/>
</dbReference>
<organism evidence="2 3">
    <name type="scientific">Mesorhizobium newzealandense</name>
    <dbReference type="NCBI Taxonomy" id="1300302"/>
    <lineage>
        <taxon>Bacteria</taxon>
        <taxon>Pseudomonadati</taxon>
        <taxon>Pseudomonadota</taxon>
        <taxon>Alphaproteobacteria</taxon>
        <taxon>Hyphomicrobiales</taxon>
        <taxon>Phyllobacteriaceae</taxon>
        <taxon>Mesorhizobium</taxon>
    </lineage>
</organism>
<reference evidence="3" key="1">
    <citation type="journal article" date="2019" name="Int. J. Syst. Evol. Microbiol.">
        <title>The Global Catalogue of Microorganisms (GCM) 10K type strain sequencing project: providing services to taxonomists for standard genome sequencing and annotation.</title>
        <authorList>
            <consortium name="The Broad Institute Genomics Platform"/>
            <consortium name="The Broad Institute Genome Sequencing Center for Infectious Disease"/>
            <person name="Wu L."/>
            <person name="Ma J."/>
        </authorList>
    </citation>
    <scope>NUCLEOTIDE SEQUENCE [LARGE SCALE GENOMIC DNA]</scope>
    <source>
        <strain evidence="3">CGMCC 1.16225</strain>
    </source>
</reference>
<dbReference type="EMBL" id="JBHUGZ010000017">
    <property type="protein sequence ID" value="MFD1985717.1"/>
    <property type="molecule type" value="Genomic_DNA"/>
</dbReference>
<dbReference type="InterPro" id="IPR041496">
    <property type="entry name" value="YitH/HolE_GNAT"/>
</dbReference>
<dbReference type="Pfam" id="PF13508">
    <property type="entry name" value="Acetyltransf_7"/>
    <property type="match status" value="1"/>
</dbReference>
<feature type="domain" description="N-acetyltransferase" evidence="1">
    <location>
        <begin position="31"/>
        <end position="164"/>
    </location>
</feature>
<dbReference type="SUPFAM" id="SSF55729">
    <property type="entry name" value="Acyl-CoA N-acyltransferases (Nat)"/>
    <property type="match status" value="1"/>
</dbReference>
<dbReference type="Gene3D" id="3.40.630.90">
    <property type="match status" value="1"/>
</dbReference>
<dbReference type="Proteomes" id="UP001597405">
    <property type="component" value="Unassembled WGS sequence"/>
</dbReference>
<dbReference type="GO" id="GO:0016746">
    <property type="term" value="F:acyltransferase activity"/>
    <property type="evidence" value="ECO:0007669"/>
    <property type="project" value="UniProtKB-KW"/>
</dbReference>
<comment type="caution">
    <text evidence="2">The sequence shown here is derived from an EMBL/GenBank/DDBJ whole genome shotgun (WGS) entry which is preliminary data.</text>
</comment>
<dbReference type="RefSeq" id="WP_379103246.1">
    <property type="nucleotide sequence ID" value="NZ_JBHUGZ010000017.1"/>
</dbReference>
<keyword evidence="2" id="KW-0808">Transferase</keyword>
<evidence type="ECO:0000259" key="1">
    <source>
        <dbReference type="PROSITE" id="PS51186"/>
    </source>
</evidence>
<dbReference type="Gene3D" id="3.40.630.30">
    <property type="match status" value="1"/>
</dbReference>
<sequence length="316" mass="33857">MLDERKSGPSNLPREASLKAAESIRLSSFELKVGDIAGVELEKLHALSISVGWPHRAEDWQMLLEAGEGIAAQDEIGRVVGTAMWFPFGAGFATVGMMITSPRLQAHGAGRWIMNNVLARIGTRSLGLNATRAARRLYLSLGFAPARLVYQCQGEALMPAIALLPEGAILRNVEHSDLARLVELDSSAYGADRSALLARLLDVSKGVALLREGRIRAFALCRPFGRGHVVGPVVAETDDDAIAVTAPHIAEHAGQFLRLDTRQETGPFPEFVARSGLPVYDTVTSMWLGQPWAVAGGQDAGKPPVVTYALASQAFG</sequence>
<keyword evidence="3" id="KW-1185">Reference proteome</keyword>
<accession>A0ABW4UHR2</accession>
<dbReference type="PROSITE" id="PS51186">
    <property type="entry name" value="GNAT"/>
    <property type="match status" value="1"/>
</dbReference>
<dbReference type="PANTHER" id="PTHR47237:SF2">
    <property type="entry name" value="BLL4206 PROTEIN"/>
    <property type="match status" value="1"/>
</dbReference>